<protein>
    <submittedName>
        <fullName evidence="1">Uncharacterized protein</fullName>
    </submittedName>
</protein>
<dbReference type="OrthoDB" id="6627936at2759"/>
<dbReference type="EMBL" id="VUJU01002428">
    <property type="protein sequence ID" value="KAF0761334.1"/>
    <property type="molecule type" value="Genomic_DNA"/>
</dbReference>
<organism evidence="1 2">
    <name type="scientific">Aphis craccivora</name>
    <name type="common">Cowpea aphid</name>
    <dbReference type="NCBI Taxonomy" id="307492"/>
    <lineage>
        <taxon>Eukaryota</taxon>
        <taxon>Metazoa</taxon>
        <taxon>Ecdysozoa</taxon>
        <taxon>Arthropoda</taxon>
        <taxon>Hexapoda</taxon>
        <taxon>Insecta</taxon>
        <taxon>Pterygota</taxon>
        <taxon>Neoptera</taxon>
        <taxon>Paraneoptera</taxon>
        <taxon>Hemiptera</taxon>
        <taxon>Sternorrhyncha</taxon>
        <taxon>Aphidomorpha</taxon>
        <taxon>Aphidoidea</taxon>
        <taxon>Aphididae</taxon>
        <taxon>Aphidini</taxon>
        <taxon>Aphis</taxon>
        <taxon>Aphis</taxon>
    </lineage>
</organism>
<accession>A0A6G0YU88</accession>
<evidence type="ECO:0000313" key="1">
    <source>
        <dbReference type="EMBL" id="KAF0761334.1"/>
    </source>
</evidence>
<evidence type="ECO:0000313" key="2">
    <source>
        <dbReference type="Proteomes" id="UP000478052"/>
    </source>
</evidence>
<keyword evidence="2" id="KW-1185">Reference proteome</keyword>
<gene>
    <name evidence="1" type="ORF">FWK35_00010813</name>
</gene>
<dbReference type="Proteomes" id="UP000478052">
    <property type="component" value="Unassembled WGS sequence"/>
</dbReference>
<sequence length="65" mass="7816">MEDCMYSMYNYWRLKINQSKSIHCTFTLRQTPCPAVSIYGTFIPNSQSLKYLELMLDRRLTWQSI</sequence>
<dbReference type="AlphaFoldDB" id="A0A6G0YU88"/>
<proteinExistence type="predicted"/>
<name>A0A6G0YU88_APHCR</name>
<reference evidence="1 2" key="1">
    <citation type="submission" date="2019-08" db="EMBL/GenBank/DDBJ databases">
        <title>Whole genome of Aphis craccivora.</title>
        <authorList>
            <person name="Voronova N.V."/>
            <person name="Shulinski R.S."/>
            <person name="Bandarenka Y.V."/>
            <person name="Zhorov D.G."/>
            <person name="Warner D."/>
        </authorList>
    </citation>
    <scope>NUCLEOTIDE SEQUENCE [LARGE SCALE GENOMIC DNA]</scope>
    <source>
        <strain evidence="1">180601</strain>
        <tissue evidence="1">Whole Body</tissue>
    </source>
</reference>
<comment type="caution">
    <text evidence="1">The sequence shown here is derived from an EMBL/GenBank/DDBJ whole genome shotgun (WGS) entry which is preliminary data.</text>
</comment>